<proteinExistence type="predicted"/>
<accession>A0A5J4ZKX4</accession>
<evidence type="ECO:0000313" key="2">
    <source>
        <dbReference type="EMBL" id="KAA8517917.1"/>
    </source>
</evidence>
<evidence type="ECO:0000313" key="3">
    <source>
        <dbReference type="Proteomes" id="UP000325577"/>
    </source>
</evidence>
<dbReference type="OrthoDB" id="44867at2759"/>
<sequence>MKKQAAVVKPHKPLHTESGPGRPTKLKLEQKVNNEMKFQQKPDKVTLQKTPPSSQQDKLRCSEEAKLEVTKRKLQESYQQAQNVKRQRKIQVVESHDLPKQGIQHKNPHVRPGNHNMHWANGRRQLI</sequence>
<reference evidence="2 3" key="1">
    <citation type="submission" date="2019-09" db="EMBL/GenBank/DDBJ databases">
        <title>A chromosome-level genome assembly of the Chinese tupelo Nyssa sinensis.</title>
        <authorList>
            <person name="Yang X."/>
            <person name="Kang M."/>
            <person name="Yang Y."/>
            <person name="Xiong H."/>
            <person name="Wang M."/>
            <person name="Zhang Z."/>
            <person name="Wang Z."/>
            <person name="Wu H."/>
            <person name="Ma T."/>
            <person name="Liu J."/>
            <person name="Xi Z."/>
        </authorList>
    </citation>
    <scope>NUCLEOTIDE SEQUENCE [LARGE SCALE GENOMIC DNA]</scope>
    <source>
        <strain evidence="2">J267</strain>
        <tissue evidence="2">Leaf</tissue>
    </source>
</reference>
<feature type="compositionally biased region" description="Basic and acidic residues" evidence="1">
    <location>
        <begin position="37"/>
        <end position="46"/>
    </location>
</feature>
<name>A0A5J4ZKX4_9ASTE</name>
<keyword evidence="3" id="KW-1185">Reference proteome</keyword>
<dbReference type="PANTHER" id="PTHR46554">
    <property type="entry name" value="MEDIATOR OF RNA POLYMERASE II TRANSCRIPTION SUBUNIT 26A-RELATED"/>
    <property type="match status" value="1"/>
</dbReference>
<protein>
    <submittedName>
        <fullName evidence="2">Uncharacterized protein</fullName>
    </submittedName>
</protein>
<feature type="region of interest" description="Disordered" evidence="1">
    <location>
        <begin position="95"/>
        <end position="127"/>
    </location>
</feature>
<dbReference type="PANTHER" id="PTHR46554:SF2">
    <property type="entry name" value="TFIIS N-TERMINAL DOMAIN-CONTAINING PROTEIN"/>
    <property type="match status" value="1"/>
</dbReference>
<feature type="compositionally biased region" description="Basic residues" evidence="1">
    <location>
        <begin position="1"/>
        <end position="13"/>
    </location>
</feature>
<dbReference type="AlphaFoldDB" id="A0A5J4ZKX4"/>
<evidence type="ECO:0000256" key="1">
    <source>
        <dbReference type="SAM" id="MobiDB-lite"/>
    </source>
</evidence>
<dbReference type="EMBL" id="CM018050">
    <property type="protein sequence ID" value="KAA8517917.1"/>
    <property type="molecule type" value="Genomic_DNA"/>
</dbReference>
<feature type="region of interest" description="Disordered" evidence="1">
    <location>
        <begin position="37"/>
        <end position="62"/>
    </location>
</feature>
<gene>
    <name evidence="2" type="ORF">F0562_015395</name>
</gene>
<organism evidence="2 3">
    <name type="scientific">Nyssa sinensis</name>
    <dbReference type="NCBI Taxonomy" id="561372"/>
    <lineage>
        <taxon>Eukaryota</taxon>
        <taxon>Viridiplantae</taxon>
        <taxon>Streptophyta</taxon>
        <taxon>Embryophyta</taxon>
        <taxon>Tracheophyta</taxon>
        <taxon>Spermatophyta</taxon>
        <taxon>Magnoliopsida</taxon>
        <taxon>eudicotyledons</taxon>
        <taxon>Gunneridae</taxon>
        <taxon>Pentapetalae</taxon>
        <taxon>asterids</taxon>
        <taxon>Cornales</taxon>
        <taxon>Nyssaceae</taxon>
        <taxon>Nyssa</taxon>
    </lineage>
</organism>
<feature type="compositionally biased region" description="Polar residues" evidence="1">
    <location>
        <begin position="47"/>
        <end position="56"/>
    </location>
</feature>
<feature type="region of interest" description="Disordered" evidence="1">
    <location>
        <begin position="1"/>
        <end position="25"/>
    </location>
</feature>
<dbReference type="Proteomes" id="UP000325577">
    <property type="component" value="Linkage Group LG7"/>
</dbReference>